<evidence type="ECO:0000313" key="2">
    <source>
        <dbReference type="Proteomes" id="UP001558850"/>
    </source>
</evidence>
<sequence>MKSLDNPLAAFIWAIRFLCRHVLYLGIVIPLVLVAAFYLGPRIIALCGAWFDPMTLIEPIEVSDDFKHRGYTDQTLQHLLVDTLSDLRKEAESVTPANDTEHVLSEFKLPDITVPGTDLSIRPLIEFARTLLKRDSSVYGTVAGTSSSFAMMLTLRDPDGRTVALGNGVSSEAAAHADASSESQALTHALQQAAMTILQHQSPLLYASYLTQMEQKRCLKGNAGNADDAGDARCQFDDVRERFEQLAAGSGRDASGASKEDAAWALLALSKLDTYARDYEGSVRHARRIVDMSGELHAWKKVRPWAYYNWGVALADMGCYQHAAEVLKRAVQLHKDYAPAHNALARAWLGLAQMPALAGASMQPGTDDIDYRAAAVNELRIAIAKNPGYQEAYVNLGDALSLPSVKTGLVSPAAMDEARDAYRTAVALNIDDAARAYERLEAMHDSAFVKVAARITRSRAQCSTGMARSLLESWGCSDAQIAAGADKDSASMQPVAMQPAARAKTCNKPELIPPTTAPTNSVKARGTGIIEVKNTDATRAPHDATPAVDAVRKAVAQQRG</sequence>
<name>A0ACC6TYG4_9BURK</name>
<accession>A0ACC6TYG4</accession>
<comment type="caution">
    <text evidence="1">The sequence shown here is derived from an EMBL/GenBank/DDBJ whole genome shotgun (WGS) entry which is preliminary data.</text>
</comment>
<protein>
    <submittedName>
        <fullName evidence="1">Tetratricopeptide repeat protein</fullName>
    </submittedName>
</protein>
<keyword evidence="2" id="KW-1185">Reference proteome</keyword>
<evidence type="ECO:0000313" key="1">
    <source>
        <dbReference type="EMBL" id="MEX3932307.1"/>
    </source>
</evidence>
<organism evidence="1 2">
    <name type="scientific">Paraburkholderia phymatum</name>
    <dbReference type="NCBI Taxonomy" id="148447"/>
    <lineage>
        <taxon>Bacteria</taxon>
        <taxon>Pseudomonadati</taxon>
        <taxon>Pseudomonadota</taxon>
        <taxon>Betaproteobacteria</taxon>
        <taxon>Burkholderiales</taxon>
        <taxon>Burkholderiaceae</taxon>
        <taxon>Paraburkholderia</taxon>
    </lineage>
</organism>
<dbReference type="EMBL" id="JBFRCH010000004">
    <property type="protein sequence ID" value="MEX3932307.1"/>
    <property type="molecule type" value="Genomic_DNA"/>
</dbReference>
<gene>
    <name evidence="1" type="ORF">AB4Y32_10925</name>
</gene>
<proteinExistence type="predicted"/>
<dbReference type="Proteomes" id="UP001558850">
    <property type="component" value="Unassembled WGS sequence"/>
</dbReference>
<reference evidence="1" key="1">
    <citation type="submission" date="2024-07" db="EMBL/GenBank/DDBJ databases">
        <title>A survey of Mimosa microsymbionts across Brazilian biomes reveals a high diversity of Paraburkholderia nodulating endemic species, but also that Cupriavidus is common as a symbiont of widespread species.</title>
        <authorList>
            <person name="Rouws L."/>
            <person name="Barauna A."/>
            <person name="Beukes C."/>
            <person name="Rouws J.R.C."/>
            <person name="De Faria S.M."/>
            <person name="Gross E."/>
            <person name="Bueno Dos Reis Junior F."/>
            <person name="Simon M.F."/>
            <person name="Maluk M."/>
            <person name="Odee D.W."/>
            <person name="Kenicer G."/>
            <person name="Young J.P.W."/>
            <person name="Reis V.M."/>
            <person name="Zilli J."/>
            <person name="James E.K."/>
        </authorList>
    </citation>
    <scope>NUCLEOTIDE SEQUENCE</scope>
    <source>
        <strain evidence="1">EG181B</strain>
    </source>
</reference>